<dbReference type="PANTHER" id="PTHR24305">
    <property type="entry name" value="CYTOCHROME P450"/>
    <property type="match status" value="1"/>
</dbReference>
<comment type="pathway">
    <text evidence="2">Secondary metabolite biosynthesis.</text>
</comment>
<keyword evidence="5 9" id="KW-0479">Metal-binding</keyword>
<dbReference type="PANTHER" id="PTHR24305:SF166">
    <property type="entry name" value="CYTOCHROME P450 12A4, MITOCHONDRIAL-RELATED"/>
    <property type="match status" value="1"/>
</dbReference>
<keyword evidence="6" id="KW-0560">Oxidoreductase</keyword>
<dbReference type="Gene3D" id="1.10.630.10">
    <property type="entry name" value="Cytochrome P450"/>
    <property type="match status" value="1"/>
</dbReference>
<keyword evidence="8" id="KW-0503">Monooxygenase</keyword>
<dbReference type="GO" id="GO:0020037">
    <property type="term" value="F:heme binding"/>
    <property type="evidence" value="ECO:0007669"/>
    <property type="project" value="InterPro"/>
</dbReference>
<dbReference type="GO" id="GO:0005506">
    <property type="term" value="F:iron ion binding"/>
    <property type="evidence" value="ECO:0007669"/>
    <property type="project" value="InterPro"/>
</dbReference>
<dbReference type="InterPro" id="IPR050121">
    <property type="entry name" value="Cytochrome_P450_monoxygenase"/>
</dbReference>
<dbReference type="GO" id="GO:0005524">
    <property type="term" value="F:ATP binding"/>
    <property type="evidence" value="ECO:0007669"/>
    <property type="project" value="InterPro"/>
</dbReference>
<gene>
    <name evidence="12" type="ORF">A1Q1_00991</name>
</gene>
<dbReference type="Pfam" id="PF00069">
    <property type="entry name" value="Pkinase"/>
    <property type="match status" value="1"/>
</dbReference>
<dbReference type="GeneID" id="25984505"/>
<feature type="region of interest" description="Disordered" evidence="10">
    <location>
        <begin position="866"/>
        <end position="908"/>
    </location>
</feature>
<keyword evidence="12" id="KW-0418">Kinase</keyword>
<comment type="similarity">
    <text evidence="3">Belongs to the cytochrome P450 family.</text>
</comment>
<dbReference type="SUPFAM" id="SSF48264">
    <property type="entry name" value="Cytochrome P450"/>
    <property type="match status" value="1"/>
</dbReference>
<organism evidence="12 13">
    <name type="scientific">Trichosporon asahii var. asahii (strain ATCC 90039 / CBS 2479 / JCM 2466 / KCTC 7840 / NBRC 103889/ NCYC 2677 / UAMH 7654)</name>
    <name type="common">Yeast</name>
    <dbReference type="NCBI Taxonomy" id="1186058"/>
    <lineage>
        <taxon>Eukaryota</taxon>
        <taxon>Fungi</taxon>
        <taxon>Dikarya</taxon>
        <taxon>Basidiomycota</taxon>
        <taxon>Agaricomycotina</taxon>
        <taxon>Tremellomycetes</taxon>
        <taxon>Trichosporonales</taxon>
        <taxon>Trichosporonaceae</taxon>
        <taxon>Trichosporon</taxon>
    </lineage>
</organism>
<evidence type="ECO:0000256" key="4">
    <source>
        <dbReference type="ARBA" id="ARBA00022617"/>
    </source>
</evidence>
<dbReference type="InterPro" id="IPR002403">
    <property type="entry name" value="Cyt_P450_E_grp-IV"/>
</dbReference>
<reference evidence="12 13" key="1">
    <citation type="journal article" date="2012" name="Eukaryot. Cell">
        <title>Draft genome sequence of CBS 2479, the standard type strain of Trichosporon asahii.</title>
        <authorList>
            <person name="Yang R.Y."/>
            <person name="Li H.T."/>
            <person name="Zhu H."/>
            <person name="Zhou G.P."/>
            <person name="Wang M."/>
            <person name="Wang L."/>
        </authorList>
    </citation>
    <scope>NUCLEOTIDE SEQUENCE [LARGE SCALE GENOMIC DNA]</scope>
    <source>
        <strain evidence="13">ATCC 90039 / CBS 2479 / JCM 2466 / KCTC 7840 / NCYC 2677 / UAMH 7654</strain>
    </source>
</reference>
<protein>
    <submittedName>
        <fullName evidence="12">Cyclin-dependent protein kinase</fullName>
    </submittedName>
</protein>
<dbReference type="AlphaFoldDB" id="J6EYU0"/>
<evidence type="ECO:0000256" key="6">
    <source>
        <dbReference type="ARBA" id="ARBA00023002"/>
    </source>
</evidence>
<name>J6EYU0_TRIAS</name>
<dbReference type="GO" id="GO:0004672">
    <property type="term" value="F:protein kinase activity"/>
    <property type="evidence" value="ECO:0007669"/>
    <property type="project" value="InterPro"/>
</dbReference>
<evidence type="ECO:0000256" key="10">
    <source>
        <dbReference type="SAM" id="MobiDB-lite"/>
    </source>
</evidence>
<dbReference type="InterPro" id="IPR001128">
    <property type="entry name" value="Cyt_P450"/>
</dbReference>
<dbReference type="Gene3D" id="3.30.200.20">
    <property type="entry name" value="Phosphorylase Kinase, domain 1"/>
    <property type="match status" value="1"/>
</dbReference>
<dbReference type="PRINTS" id="PR00465">
    <property type="entry name" value="EP450IV"/>
</dbReference>
<dbReference type="PROSITE" id="PS50011">
    <property type="entry name" value="PROTEIN_KINASE_DOM"/>
    <property type="match status" value="1"/>
</dbReference>
<feature type="binding site" description="axial binding residue" evidence="9">
    <location>
        <position position="508"/>
    </location>
    <ligand>
        <name>heme</name>
        <dbReference type="ChEBI" id="CHEBI:30413"/>
    </ligand>
    <ligandPart>
        <name>Fe</name>
        <dbReference type="ChEBI" id="CHEBI:18248"/>
    </ligandPart>
</feature>
<evidence type="ECO:0000256" key="9">
    <source>
        <dbReference type="PIRSR" id="PIRSR602403-1"/>
    </source>
</evidence>
<evidence type="ECO:0000259" key="11">
    <source>
        <dbReference type="PROSITE" id="PS50011"/>
    </source>
</evidence>
<dbReference type="Gene3D" id="1.10.510.10">
    <property type="entry name" value="Transferase(Phosphotransferase) domain 1"/>
    <property type="match status" value="2"/>
</dbReference>
<evidence type="ECO:0000256" key="2">
    <source>
        <dbReference type="ARBA" id="ARBA00005179"/>
    </source>
</evidence>
<accession>J6EYU0</accession>
<evidence type="ECO:0000256" key="3">
    <source>
        <dbReference type="ARBA" id="ARBA00010617"/>
    </source>
</evidence>
<feature type="region of interest" description="Disordered" evidence="10">
    <location>
        <begin position="612"/>
        <end position="640"/>
    </location>
</feature>
<feature type="domain" description="Protein kinase" evidence="11">
    <location>
        <begin position="587"/>
        <end position="848"/>
    </location>
</feature>
<dbReference type="InterPro" id="IPR036396">
    <property type="entry name" value="Cyt_P450_sf"/>
</dbReference>
<dbReference type="GO" id="GO:0004497">
    <property type="term" value="F:monooxygenase activity"/>
    <property type="evidence" value="ECO:0007669"/>
    <property type="project" value="UniProtKB-KW"/>
</dbReference>
<dbReference type="GO" id="GO:0016705">
    <property type="term" value="F:oxidoreductase activity, acting on paired donors, with incorporation or reduction of molecular oxygen"/>
    <property type="evidence" value="ECO:0007669"/>
    <property type="project" value="InterPro"/>
</dbReference>
<dbReference type="InterPro" id="IPR000719">
    <property type="entry name" value="Prot_kinase_dom"/>
</dbReference>
<evidence type="ECO:0000256" key="8">
    <source>
        <dbReference type="ARBA" id="ARBA00023033"/>
    </source>
</evidence>
<dbReference type="OrthoDB" id="6284126at2759"/>
<dbReference type="Pfam" id="PF00067">
    <property type="entry name" value="p450"/>
    <property type="match status" value="1"/>
</dbReference>
<evidence type="ECO:0000256" key="1">
    <source>
        <dbReference type="ARBA" id="ARBA00001971"/>
    </source>
</evidence>
<keyword evidence="12" id="KW-0808">Transferase</keyword>
<dbReference type="InterPro" id="IPR011009">
    <property type="entry name" value="Kinase-like_dom_sf"/>
</dbReference>
<dbReference type="PRINTS" id="PR00385">
    <property type="entry name" value="P450"/>
</dbReference>
<dbReference type="VEuPathDB" id="FungiDB:A1Q1_00991"/>
<evidence type="ECO:0000256" key="7">
    <source>
        <dbReference type="ARBA" id="ARBA00023004"/>
    </source>
</evidence>
<dbReference type="HOGENOM" id="CLU_319869_0_0_1"/>
<keyword evidence="7 9" id="KW-0408">Iron</keyword>
<comment type="caution">
    <text evidence="12">The sequence shown here is derived from an EMBL/GenBank/DDBJ whole genome shotgun (WGS) entry which is preliminary data.</text>
</comment>
<sequence>MPALALDSAPSTYLAWASENWRTLVTYALTLWVSFKVARAVLRVFCPTLWMTSSLANVPGPKPPSRLLGHQMESVRRSPGVTAEEWHDVYGPTIRLARPFGVAELSTVDPAALSFIYRATDERFVKPAGMRQAIAANVGDGVLAVEGHTHRRHRRVLNPAFGWPQIQDMLPRMWEKGYELRDKMLSSLSDPFYLRPEKACDDVPGARVMDMFGHLSNAALDIIGLVAIGEDLGALSDRQNDLRTAYQDVLRVGFITDWLTVLRFAVPITRKIPTERGRVVKRSRETVEAFGHRVIAEKRRLLQDMHSGRLEKKTDIGKDVLSLLIKANSAADLREDQRLDDTEVIAQITTMLFTGHETTSTATGFCLRQLALNQGAQEKLRKEVLEAGADEPDFETLMALPYLHNVVRESLRFEGPVPNMGRVATEDVTVPLSQPIIGRDGKLMDSVQLRKGDYVQAPYQAANRLTDVWGEDARQFRPERWEQANFPHKKMPGVWGELATFGGGPHNCIGHRMAVLEMKVLLYIMLRNFKFEPVPSGPVIKPKWMIIQRCVVEGEEARGPQLPLLVRPLEELQPTGTIANGRVLKAYKILGFISSGTYGRVYKAVLLPPPKPSRGTVSRKSPSVSDDPLNNPELCMRPGDLPAKEGDVFAIKKFKPDKEGDQQTYAGISQSGAREIMVRLLYNLPPSRADMQLNRELHHRNLVALREVILEDKAIYMVFEYAEHDFLPANILVTSGGVVKIGDLGLARLWHKPLAQGGLFGGDKVVVTIWYRAPELILGSKHYTAAVGRGSEARQQEDFAVPARSNGEDLRCPRPSEASNGYDLLTKLFEWDPTKRITARDALAHPWFQEDGGCAAESVFEGSTIPYPSRRVTHEDNGDAKMGSRLPGSSNFRSSSGAIPPAKRTKLR</sequence>
<dbReference type="KEGG" id="tasa:A1Q1_00991"/>
<evidence type="ECO:0000313" key="13">
    <source>
        <dbReference type="Proteomes" id="UP000002748"/>
    </source>
</evidence>
<feature type="compositionally biased region" description="Polar residues" evidence="10">
    <location>
        <begin position="615"/>
        <end position="624"/>
    </location>
</feature>
<evidence type="ECO:0000256" key="5">
    <source>
        <dbReference type="ARBA" id="ARBA00022723"/>
    </source>
</evidence>
<comment type="cofactor">
    <cofactor evidence="1 9">
        <name>heme</name>
        <dbReference type="ChEBI" id="CHEBI:30413"/>
    </cofactor>
</comment>
<dbReference type="EMBL" id="ALBS01000145">
    <property type="protein sequence ID" value="EJT49839.1"/>
    <property type="molecule type" value="Genomic_DNA"/>
</dbReference>
<dbReference type="Proteomes" id="UP000002748">
    <property type="component" value="Unassembled WGS sequence"/>
</dbReference>
<keyword evidence="4 9" id="KW-0349">Heme</keyword>
<dbReference type="RefSeq" id="XP_014181089.1">
    <property type="nucleotide sequence ID" value="XM_014325614.1"/>
</dbReference>
<proteinExistence type="inferred from homology"/>
<dbReference type="SUPFAM" id="SSF56112">
    <property type="entry name" value="Protein kinase-like (PK-like)"/>
    <property type="match status" value="1"/>
</dbReference>
<dbReference type="PROSITE" id="PS00086">
    <property type="entry name" value="CYTOCHROME_P450"/>
    <property type="match status" value="1"/>
</dbReference>
<evidence type="ECO:0000313" key="12">
    <source>
        <dbReference type="EMBL" id="EJT49839.1"/>
    </source>
</evidence>
<feature type="compositionally biased region" description="Polar residues" evidence="10">
    <location>
        <begin position="887"/>
        <end position="897"/>
    </location>
</feature>
<dbReference type="InterPro" id="IPR017972">
    <property type="entry name" value="Cyt_P450_CS"/>
</dbReference>